<evidence type="ECO:0000256" key="3">
    <source>
        <dbReference type="ARBA" id="ARBA00022722"/>
    </source>
</evidence>
<proteinExistence type="inferred from homology"/>
<dbReference type="NCBIfam" id="TIGR00644">
    <property type="entry name" value="recJ"/>
    <property type="match status" value="1"/>
</dbReference>
<evidence type="ECO:0000259" key="7">
    <source>
        <dbReference type="Pfam" id="PF02272"/>
    </source>
</evidence>
<evidence type="ECO:0000313" key="9">
    <source>
        <dbReference type="EMBL" id="OGH88479.1"/>
    </source>
</evidence>
<dbReference type="InterPro" id="IPR051673">
    <property type="entry name" value="SSDNA_exonuclease_RecJ"/>
</dbReference>
<evidence type="ECO:0000313" key="10">
    <source>
        <dbReference type="Proteomes" id="UP000177907"/>
    </source>
</evidence>
<comment type="similarity">
    <text evidence="1">Belongs to the RecJ family.</text>
</comment>
<dbReference type="InterPro" id="IPR004610">
    <property type="entry name" value="RecJ"/>
</dbReference>
<accession>A0A1F6NX29</accession>
<reference evidence="9 10" key="1">
    <citation type="journal article" date="2016" name="Nat. Commun.">
        <title>Thousands of microbial genomes shed light on interconnected biogeochemical processes in an aquifer system.</title>
        <authorList>
            <person name="Anantharaman K."/>
            <person name="Brown C.T."/>
            <person name="Hug L.A."/>
            <person name="Sharon I."/>
            <person name="Castelle C.J."/>
            <person name="Probst A.J."/>
            <person name="Thomas B.C."/>
            <person name="Singh A."/>
            <person name="Wilkins M.J."/>
            <person name="Karaoz U."/>
            <person name="Brodie E.L."/>
            <person name="Williams K.H."/>
            <person name="Hubbard S.S."/>
            <person name="Banfield J.F."/>
        </authorList>
    </citation>
    <scope>NUCLEOTIDE SEQUENCE [LARGE SCALE GENOMIC DNA]</scope>
</reference>
<dbReference type="GO" id="GO:0008409">
    <property type="term" value="F:5'-3' exonuclease activity"/>
    <property type="evidence" value="ECO:0007669"/>
    <property type="project" value="InterPro"/>
</dbReference>
<dbReference type="SUPFAM" id="SSF64182">
    <property type="entry name" value="DHH phosphoesterases"/>
    <property type="match status" value="1"/>
</dbReference>
<dbReference type="GO" id="GO:0006310">
    <property type="term" value="P:DNA recombination"/>
    <property type="evidence" value="ECO:0007669"/>
    <property type="project" value="InterPro"/>
</dbReference>
<dbReference type="AlphaFoldDB" id="A0A1F6NX29"/>
<dbReference type="Pfam" id="PF01368">
    <property type="entry name" value="DHH"/>
    <property type="match status" value="1"/>
</dbReference>
<feature type="domain" description="RecJ OB" evidence="8">
    <location>
        <begin position="473"/>
        <end position="587"/>
    </location>
</feature>
<evidence type="ECO:0000256" key="4">
    <source>
        <dbReference type="ARBA" id="ARBA00022801"/>
    </source>
</evidence>
<feature type="domain" description="DHHA1" evidence="7">
    <location>
        <begin position="364"/>
        <end position="457"/>
    </location>
</feature>
<name>A0A1F6NX29_9BACT</name>
<dbReference type="PANTHER" id="PTHR30255:SF2">
    <property type="entry name" value="SINGLE-STRANDED-DNA-SPECIFIC EXONUCLEASE RECJ"/>
    <property type="match status" value="1"/>
</dbReference>
<dbReference type="Proteomes" id="UP000177907">
    <property type="component" value="Unassembled WGS sequence"/>
</dbReference>
<dbReference type="EMBL" id="MFQZ01000002">
    <property type="protein sequence ID" value="OGH88479.1"/>
    <property type="molecule type" value="Genomic_DNA"/>
</dbReference>
<evidence type="ECO:0000256" key="5">
    <source>
        <dbReference type="ARBA" id="ARBA00022839"/>
    </source>
</evidence>
<protein>
    <recommendedName>
        <fullName evidence="2">Single-stranded-DNA-specific exonuclease RecJ</fullName>
    </recommendedName>
</protein>
<keyword evidence="3" id="KW-0540">Nuclease</keyword>
<dbReference type="GO" id="GO:0006281">
    <property type="term" value="P:DNA repair"/>
    <property type="evidence" value="ECO:0007669"/>
    <property type="project" value="InterPro"/>
</dbReference>
<comment type="caution">
    <text evidence="9">The sequence shown here is derived from an EMBL/GenBank/DDBJ whole genome shotgun (WGS) entry which is preliminary data.</text>
</comment>
<dbReference type="GO" id="GO:0003676">
    <property type="term" value="F:nucleic acid binding"/>
    <property type="evidence" value="ECO:0007669"/>
    <property type="project" value="InterPro"/>
</dbReference>
<dbReference type="Gene3D" id="2.40.50.460">
    <property type="match status" value="1"/>
</dbReference>
<evidence type="ECO:0000256" key="1">
    <source>
        <dbReference type="ARBA" id="ARBA00005915"/>
    </source>
</evidence>
<organism evidence="9 10">
    <name type="scientific">Candidatus Magasanikbacteria bacterium RIFOXYC2_FULL_42_28</name>
    <dbReference type="NCBI Taxonomy" id="1798704"/>
    <lineage>
        <taxon>Bacteria</taxon>
        <taxon>Candidatus Magasanikiibacteriota</taxon>
    </lineage>
</organism>
<sequence length="593" mass="65848">MKQWNILPTPSPEFLTSHPELPNIIARLLWNRGLQTQIQIDEFLNPDYLGDLHDPALFRDMEKAVDILFDAIKTDKRIVVHGDYDADGVCAAAILVNTLKKLGHKNVGVFLPHRETDGYGLNLNTVKYLAEQKTDIIITCDCGISNVAEITAAKTAGMKVIVTDHHTIPPTLPPADAIIHPLIEGETYPDKGLSGGGVAFKLMQALLNRHHLENEFLPDGKTHESFEKWQLDLAAISTVGDMVPLIGESRTIVRYGLTVLNKTRNLGLQKLLRVIGIHDENGEPKRGTITAETLSFQIVPRINAAGRMDHANTAFQLLTAETEAEAKKLAELLNQNNLDRQKLTETIVTAARAQIKANSLPADPVLFAYDEKWITGILGLIAGKIKDEFNKPTIIMGKNSGEITGSGRSIPEFSLIGALQKMPEHFHKFGGHPMACGFSLKSEDGLENFKKDLIKLANETIADANKLVPTIIVDAEVNLEDIHWELYDLLQKFEPFGQKNEEPKYLARGLTIVSVDPLGQTGKHLRLMVKHNNQTVRKTIAFGLGDINKHPDDWKVNLKPNDKVDLVFTVGVNEWNGNRELELKIIDIKKSPD</sequence>
<dbReference type="InterPro" id="IPR003156">
    <property type="entry name" value="DHHA1_dom"/>
</dbReference>
<dbReference type="Pfam" id="PF02272">
    <property type="entry name" value="DHHA1"/>
    <property type="match status" value="1"/>
</dbReference>
<evidence type="ECO:0000259" key="6">
    <source>
        <dbReference type="Pfam" id="PF01368"/>
    </source>
</evidence>
<keyword evidence="4" id="KW-0378">Hydrolase</keyword>
<evidence type="ECO:0000256" key="2">
    <source>
        <dbReference type="ARBA" id="ARBA00019841"/>
    </source>
</evidence>
<dbReference type="Pfam" id="PF17768">
    <property type="entry name" value="RecJ_OB"/>
    <property type="match status" value="1"/>
</dbReference>
<dbReference type="InterPro" id="IPR038763">
    <property type="entry name" value="DHH_sf"/>
</dbReference>
<dbReference type="Gene3D" id="3.90.1640.30">
    <property type="match status" value="1"/>
</dbReference>
<keyword evidence="5 9" id="KW-0269">Exonuclease</keyword>
<feature type="domain" description="DDH" evidence="6">
    <location>
        <begin position="77"/>
        <end position="210"/>
    </location>
</feature>
<dbReference type="InterPro" id="IPR041122">
    <property type="entry name" value="RecJ_OB"/>
</dbReference>
<dbReference type="PANTHER" id="PTHR30255">
    <property type="entry name" value="SINGLE-STRANDED-DNA-SPECIFIC EXONUCLEASE RECJ"/>
    <property type="match status" value="1"/>
</dbReference>
<evidence type="ECO:0000259" key="8">
    <source>
        <dbReference type="Pfam" id="PF17768"/>
    </source>
</evidence>
<dbReference type="InterPro" id="IPR001667">
    <property type="entry name" value="DDH_dom"/>
</dbReference>
<dbReference type="STRING" id="1798704.A3J93_04415"/>
<gene>
    <name evidence="9" type="ORF">A3J93_04415</name>
</gene>